<dbReference type="InterPro" id="IPR011009">
    <property type="entry name" value="Kinase-like_dom_sf"/>
</dbReference>
<dbReference type="Proteomes" id="UP000193642">
    <property type="component" value="Unassembled WGS sequence"/>
</dbReference>
<dbReference type="SUPFAM" id="SSF56112">
    <property type="entry name" value="Protein kinase-like (PK-like)"/>
    <property type="match status" value="1"/>
</dbReference>
<reference evidence="1 2" key="1">
    <citation type="submission" date="2016-07" db="EMBL/GenBank/DDBJ databases">
        <title>Pervasive Adenine N6-methylation of Active Genes in Fungi.</title>
        <authorList>
            <consortium name="DOE Joint Genome Institute"/>
            <person name="Mondo S.J."/>
            <person name="Dannebaum R.O."/>
            <person name="Kuo R.C."/>
            <person name="Labutti K."/>
            <person name="Haridas S."/>
            <person name="Kuo A."/>
            <person name="Salamov A."/>
            <person name="Ahrendt S.R."/>
            <person name="Lipzen A."/>
            <person name="Sullivan W."/>
            <person name="Andreopoulos W.B."/>
            <person name="Clum A."/>
            <person name="Lindquist E."/>
            <person name="Daum C."/>
            <person name="Ramamoorthy G.K."/>
            <person name="Gryganskyi A."/>
            <person name="Culley D."/>
            <person name="Magnuson J.K."/>
            <person name="James T.Y."/>
            <person name="O'Malley M.A."/>
            <person name="Stajich J.E."/>
            <person name="Spatafora J.W."/>
            <person name="Visel A."/>
            <person name="Grigoriev I.V."/>
        </authorList>
    </citation>
    <scope>NUCLEOTIDE SEQUENCE [LARGE SCALE GENOMIC DNA]</scope>
    <source>
        <strain evidence="1 2">JEL800</strain>
    </source>
</reference>
<sequence>MCTLHQIIDGVEGPALRSGLPLTEVTGGQTDDVPLIVKSKRAPNTNINQNAPDINAKVMEALANFAVILKNIAELKVKSSPQSETEIGIRTLNVVKEFKNFYVHVHDPQKVPLLTSAEYNLFQSIKWKEAEFQIKMMEIFQTALGPDVNLVKSEHSNWLSNGGDKSTNFQSELTVCLKGLYCCRKELGGEGKTNMRDECDTNDTVFHYGVPPKKLSDMICILEGKVNFSETSDFGQVVCYLQHMEEFSSAVLFDRKRCWLVRSREKKVIASVEEVSWNVGGSKEKFVTFVLNSLRPWSTLILDACKYYNVQLVESDAFLGAGAVGRVFKVYRTGTNGRRIYFALKVQAHDTNVVVSVAGDFKRFEGSGAALLISPVGKPICRSELSLELLEKIGLLLYALHEKGFQHGDPRLENLIVRNDDGELLWIDLMESLWGDYRWTEDATMLSKSLLNKLELSDSIKRLIAIYGVQQSRESCLNLANSWWVELILNN</sequence>
<keyword evidence="2" id="KW-1185">Reference proteome</keyword>
<name>A0A1Y2CKE3_9FUNG</name>
<dbReference type="STRING" id="329046.A0A1Y2CKE3"/>
<organism evidence="1 2">
    <name type="scientific">Rhizoclosmatium globosum</name>
    <dbReference type="NCBI Taxonomy" id="329046"/>
    <lineage>
        <taxon>Eukaryota</taxon>
        <taxon>Fungi</taxon>
        <taxon>Fungi incertae sedis</taxon>
        <taxon>Chytridiomycota</taxon>
        <taxon>Chytridiomycota incertae sedis</taxon>
        <taxon>Chytridiomycetes</taxon>
        <taxon>Chytridiales</taxon>
        <taxon>Chytriomycetaceae</taxon>
        <taxon>Rhizoclosmatium</taxon>
    </lineage>
</organism>
<dbReference type="EMBL" id="MCGO01000015">
    <property type="protein sequence ID" value="ORY46805.1"/>
    <property type="molecule type" value="Genomic_DNA"/>
</dbReference>
<protein>
    <recommendedName>
        <fullName evidence="3">Protein kinase domain-containing protein</fullName>
    </recommendedName>
</protein>
<accession>A0A1Y2CKE3</accession>
<evidence type="ECO:0008006" key="3">
    <source>
        <dbReference type="Google" id="ProtNLM"/>
    </source>
</evidence>
<comment type="caution">
    <text evidence="1">The sequence shown here is derived from an EMBL/GenBank/DDBJ whole genome shotgun (WGS) entry which is preliminary data.</text>
</comment>
<proteinExistence type="predicted"/>
<dbReference type="AlphaFoldDB" id="A0A1Y2CKE3"/>
<gene>
    <name evidence="1" type="ORF">BCR33DRAFT_715236</name>
</gene>
<dbReference type="OrthoDB" id="2097557at2759"/>
<evidence type="ECO:0000313" key="1">
    <source>
        <dbReference type="EMBL" id="ORY46805.1"/>
    </source>
</evidence>
<evidence type="ECO:0000313" key="2">
    <source>
        <dbReference type="Proteomes" id="UP000193642"/>
    </source>
</evidence>